<dbReference type="Pfam" id="PF02706">
    <property type="entry name" value="Wzz"/>
    <property type="match status" value="1"/>
</dbReference>
<dbReference type="PANTHER" id="PTHR32309:SF13">
    <property type="entry name" value="FERRIC ENTEROBACTIN TRANSPORT PROTEIN FEPE"/>
    <property type="match status" value="1"/>
</dbReference>
<keyword evidence="15" id="KW-0829">Tyrosine-protein kinase</keyword>
<evidence type="ECO:0000256" key="15">
    <source>
        <dbReference type="ARBA" id="ARBA00023137"/>
    </source>
</evidence>
<feature type="coiled-coil region" evidence="17">
    <location>
        <begin position="339"/>
        <end position="397"/>
    </location>
</feature>
<organism evidence="22 23">
    <name type="scientific">Dulcicalothrix desertica PCC 7102</name>
    <dbReference type="NCBI Taxonomy" id="232991"/>
    <lineage>
        <taxon>Bacteria</taxon>
        <taxon>Bacillati</taxon>
        <taxon>Cyanobacteriota</taxon>
        <taxon>Cyanophyceae</taxon>
        <taxon>Nostocales</taxon>
        <taxon>Calotrichaceae</taxon>
        <taxon>Dulcicalothrix</taxon>
    </lineage>
</organism>
<evidence type="ECO:0000256" key="16">
    <source>
        <dbReference type="ARBA" id="ARBA00051245"/>
    </source>
</evidence>
<accession>A0A3S1ANZ3</accession>
<gene>
    <name evidence="22" type="ORF">DSM106972_035710</name>
</gene>
<comment type="similarity">
    <text evidence="3">Belongs to the CpsD/CapB family.</text>
</comment>
<keyword evidence="6" id="KW-1003">Cell membrane</keyword>
<evidence type="ECO:0000256" key="10">
    <source>
        <dbReference type="ARBA" id="ARBA00022741"/>
    </source>
</evidence>
<evidence type="ECO:0000256" key="5">
    <source>
        <dbReference type="ARBA" id="ARBA00011903"/>
    </source>
</evidence>
<dbReference type="Proteomes" id="UP000271624">
    <property type="component" value="Unassembled WGS sequence"/>
</dbReference>
<dbReference type="GO" id="GO:0005886">
    <property type="term" value="C:plasma membrane"/>
    <property type="evidence" value="ECO:0007669"/>
    <property type="project" value="UniProtKB-SubCell"/>
</dbReference>
<reference evidence="22" key="1">
    <citation type="submission" date="2018-12" db="EMBL/GenBank/DDBJ databases">
        <authorList>
            <person name="Will S."/>
            <person name="Neumann-Schaal M."/>
            <person name="Henke P."/>
        </authorList>
    </citation>
    <scope>NUCLEOTIDE SEQUENCE</scope>
    <source>
        <strain evidence="22">PCC 7102</strain>
    </source>
</reference>
<dbReference type="InterPro" id="IPR032807">
    <property type="entry name" value="GNVR"/>
</dbReference>
<dbReference type="Pfam" id="PF13614">
    <property type="entry name" value="AAA_31"/>
    <property type="match status" value="1"/>
</dbReference>
<feature type="coiled-coil region" evidence="17">
    <location>
        <begin position="211"/>
        <end position="252"/>
    </location>
</feature>
<comment type="catalytic activity">
    <reaction evidence="16">
        <text>L-tyrosyl-[protein] + ATP = O-phospho-L-tyrosyl-[protein] + ADP + H(+)</text>
        <dbReference type="Rhea" id="RHEA:10596"/>
        <dbReference type="Rhea" id="RHEA-COMP:10136"/>
        <dbReference type="Rhea" id="RHEA-COMP:20101"/>
        <dbReference type="ChEBI" id="CHEBI:15378"/>
        <dbReference type="ChEBI" id="CHEBI:30616"/>
        <dbReference type="ChEBI" id="CHEBI:46858"/>
        <dbReference type="ChEBI" id="CHEBI:61978"/>
        <dbReference type="ChEBI" id="CHEBI:456216"/>
        <dbReference type="EC" id="2.7.10.2"/>
    </reaction>
</comment>
<evidence type="ECO:0000256" key="17">
    <source>
        <dbReference type="SAM" id="Coils"/>
    </source>
</evidence>
<evidence type="ECO:0000256" key="1">
    <source>
        <dbReference type="ARBA" id="ARBA00004429"/>
    </source>
</evidence>
<evidence type="ECO:0000256" key="18">
    <source>
        <dbReference type="SAM" id="Phobius"/>
    </source>
</evidence>
<dbReference type="RefSeq" id="WP_127082031.1">
    <property type="nucleotide sequence ID" value="NZ_RSCL01000008.1"/>
</dbReference>
<feature type="domain" description="Tyrosine-protein kinase G-rich" evidence="21">
    <location>
        <begin position="374"/>
        <end position="449"/>
    </location>
</feature>
<dbReference type="InterPro" id="IPR003856">
    <property type="entry name" value="LPS_length_determ_N"/>
</dbReference>
<keyword evidence="14 18" id="KW-0472">Membrane</keyword>
<dbReference type="PANTHER" id="PTHR32309">
    <property type="entry name" value="TYROSINE-PROTEIN KINASE"/>
    <property type="match status" value="1"/>
</dbReference>
<comment type="caution">
    <text evidence="22">The sequence shown here is derived from an EMBL/GenBank/DDBJ whole genome shotgun (WGS) entry which is preliminary data.</text>
</comment>
<comment type="subcellular location">
    <subcellularLocation>
        <location evidence="1">Cell inner membrane</location>
        <topology evidence="1">Multi-pass membrane protein</topology>
    </subcellularLocation>
</comment>
<keyword evidence="23" id="KW-1185">Reference proteome</keyword>
<dbReference type="InterPro" id="IPR025669">
    <property type="entry name" value="AAA_dom"/>
</dbReference>
<comment type="similarity">
    <text evidence="2">Belongs to the CpsC/CapA family.</text>
</comment>
<dbReference type="SUPFAM" id="SSF52540">
    <property type="entry name" value="P-loop containing nucleoside triphosphate hydrolases"/>
    <property type="match status" value="1"/>
</dbReference>
<dbReference type="AlphaFoldDB" id="A0A3S1ANZ3"/>
<dbReference type="EC" id="2.7.10.2" evidence="5"/>
<feature type="domain" description="Polysaccharide chain length determinant N-terminal" evidence="19">
    <location>
        <begin position="9"/>
        <end position="105"/>
    </location>
</feature>
<evidence type="ECO:0000256" key="13">
    <source>
        <dbReference type="ARBA" id="ARBA00022989"/>
    </source>
</evidence>
<dbReference type="NCBIfam" id="TIGR01007">
    <property type="entry name" value="eps_fam"/>
    <property type="match status" value="1"/>
</dbReference>
<keyword evidence="8" id="KW-0808">Transferase</keyword>
<name>A0A3S1ANZ3_9CYAN</name>
<sequence>MIDSLPNVEEIDFQKYLQILQRRWLPAVGIFGVIVTAASVYAFSLKPTYEAQGSVLIKSDNTYSLTGLGENLGRIQALTQEGSPLETQAKIVTSVPVIQETIKSLNLEDKEGKPIEIEALVKKLKVKGAVGTDVLEISYTDDDPKLAAQVVNKVIDLYINRNVTDNQAEAISARKFIWKQLPEREQAVKQEELTLRKFKEDNKVLVLQEEASNAVTTISQLETEITKAQADLVEVERKLVNLRSQAKVQSEQAATYADLSQIKGTQDVLTQLQQAESLLKVEKTRFQPGHPAVINLEEKVAALKGLLNERTQQITGSNKSVPEGNIQIGELRQELIGELISTENQYNGLSAKISQLQRAKVNYQQRAQILPKLEQTQRELERRLKAAQTTYETLLTKLQEVDVAQNQKVGNARIISSALVPSKPSGPRRIIFIGAGAAAGIILGIITAFGLDLVDRSLKTVKEAKELFKYTLLGVIPNVSKRARNRSSLDVVEAGIPRIATDFTHYPLGDAYQMLRANLKFLSSDHELRSFTITSSISKEGKSEVAANLALAMTQVGRKVLIVDADMRHPIQHHIWYLNNNIGLSNLLVEQMESDKVIQEVMPNLFVLPSGVLPPNPLALLDSMRMSALVDEFVRDYDFVIFDTPALAGTADAAVIGNLTDGTLLVVRPGVIDYASANAAKGFLTQTSQKVLGIVINGVNVKREPDSYFYYNLNNLESTTASKSASNDSVLVKVK</sequence>
<proteinExistence type="inferred from homology"/>
<evidence type="ECO:0000259" key="20">
    <source>
        <dbReference type="Pfam" id="PF13614"/>
    </source>
</evidence>
<evidence type="ECO:0000256" key="11">
    <source>
        <dbReference type="ARBA" id="ARBA00022777"/>
    </source>
</evidence>
<comment type="similarity">
    <text evidence="4">Belongs to the etk/wzc family.</text>
</comment>
<keyword evidence="17" id="KW-0175">Coiled coil</keyword>
<dbReference type="OrthoDB" id="9758283at2"/>
<dbReference type="GO" id="GO:0004715">
    <property type="term" value="F:non-membrane spanning protein tyrosine kinase activity"/>
    <property type="evidence" value="ECO:0007669"/>
    <property type="project" value="UniProtKB-EC"/>
</dbReference>
<reference evidence="22" key="2">
    <citation type="journal article" date="2019" name="Genome Biol. Evol.">
        <title>Day and night: Metabolic profiles and evolutionary relationships of six axenic non-marine cyanobacteria.</title>
        <authorList>
            <person name="Will S.E."/>
            <person name="Henke P."/>
            <person name="Boedeker C."/>
            <person name="Huang S."/>
            <person name="Brinkmann H."/>
            <person name="Rohde M."/>
            <person name="Jarek M."/>
            <person name="Friedl T."/>
            <person name="Seufert S."/>
            <person name="Schumacher M."/>
            <person name="Overmann J."/>
            <person name="Neumann-Schaal M."/>
            <person name="Petersen J."/>
        </authorList>
    </citation>
    <scope>NUCLEOTIDE SEQUENCE [LARGE SCALE GENOMIC DNA]</scope>
    <source>
        <strain evidence="22">PCC 7102</strain>
    </source>
</reference>
<dbReference type="GO" id="GO:0005524">
    <property type="term" value="F:ATP binding"/>
    <property type="evidence" value="ECO:0007669"/>
    <property type="project" value="UniProtKB-KW"/>
</dbReference>
<keyword evidence="7" id="KW-0997">Cell inner membrane</keyword>
<keyword evidence="13 18" id="KW-1133">Transmembrane helix</keyword>
<evidence type="ECO:0000256" key="7">
    <source>
        <dbReference type="ARBA" id="ARBA00022519"/>
    </source>
</evidence>
<keyword evidence="9 18" id="KW-0812">Transmembrane</keyword>
<evidence type="ECO:0000256" key="4">
    <source>
        <dbReference type="ARBA" id="ARBA00008883"/>
    </source>
</evidence>
<feature type="transmembrane region" description="Helical" evidence="18">
    <location>
        <begin position="24"/>
        <end position="43"/>
    </location>
</feature>
<protein>
    <recommendedName>
        <fullName evidence="5">non-specific protein-tyrosine kinase</fullName>
        <ecNumber evidence="5">2.7.10.2</ecNumber>
    </recommendedName>
</protein>
<evidence type="ECO:0000256" key="14">
    <source>
        <dbReference type="ARBA" id="ARBA00023136"/>
    </source>
</evidence>
<evidence type="ECO:0000313" key="22">
    <source>
        <dbReference type="EMBL" id="RUT05564.1"/>
    </source>
</evidence>
<evidence type="ECO:0000259" key="19">
    <source>
        <dbReference type="Pfam" id="PF02706"/>
    </source>
</evidence>
<evidence type="ECO:0000256" key="9">
    <source>
        <dbReference type="ARBA" id="ARBA00022692"/>
    </source>
</evidence>
<keyword evidence="11" id="KW-0418">Kinase</keyword>
<keyword evidence="10" id="KW-0547">Nucleotide-binding</keyword>
<evidence type="ECO:0000313" key="23">
    <source>
        <dbReference type="Proteomes" id="UP000271624"/>
    </source>
</evidence>
<evidence type="ECO:0000256" key="12">
    <source>
        <dbReference type="ARBA" id="ARBA00022840"/>
    </source>
</evidence>
<feature type="transmembrane region" description="Helical" evidence="18">
    <location>
        <begin position="430"/>
        <end position="454"/>
    </location>
</feature>
<evidence type="ECO:0000256" key="3">
    <source>
        <dbReference type="ARBA" id="ARBA00007316"/>
    </source>
</evidence>
<keyword evidence="12" id="KW-0067">ATP-binding</keyword>
<dbReference type="InterPro" id="IPR050445">
    <property type="entry name" value="Bact_polysacc_biosynth/exp"/>
</dbReference>
<dbReference type="CDD" id="cd05387">
    <property type="entry name" value="BY-kinase"/>
    <property type="match status" value="1"/>
</dbReference>
<evidence type="ECO:0000256" key="2">
    <source>
        <dbReference type="ARBA" id="ARBA00006683"/>
    </source>
</evidence>
<dbReference type="Gene3D" id="3.40.50.300">
    <property type="entry name" value="P-loop containing nucleotide triphosphate hydrolases"/>
    <property type="match status" value="1"/>
</dbReference>
<evidence type="ECO:0000256" key="6">
    <source>
        <dbReference type="ARBA" id="ARBA00022475"/>
    </source>
</evidence>
<feature type="domain" description="AAA" evidence="20">
    <location>
        <begin position="541"/>
        <end position="647"/>
    </location>
</feature>
<evidence type="ECO:0000256" key="8">
    <source>
        <dbReference type="ARBA" id="ARBA00022679"/>
    </source>
</evidence>
<dbReference type="EMBL" id="RSCL01000008">
    <property type="protein sequence ID" value="RUT05564.1"/>
    <property type="molecule type" value="Genomic_DNA"/>
</dbReference>
<dbReference type="InterPro" id="IPR027417">
    <property type="entry name" value="P-loop_NTPase"/>
</dbReference>
<dbReference type="InterPro" id="IPR005702">
    <property type="entry name" value="Wzc-like_C"/>
</dbReference>
<dbReference type="Pfam" id="PF13807">
    <property type="entry name" value="GNVR"/>
    <property type="match status" value="1"/>
</dbReference>
<evidence type="ECO:0000259" key="21">
    <source>
        <dbReference type="Pfam" id="PF13807"/>
    </source>
</evidence>